<dbReference type="EMBL" id="KB320462">
    <property type="protein sequence ID" value="ELW71498.1"/>
    <property type="molecule type" value="Genomic_DNA"/>
</dbReference>
<dbReference type="GO" id="GO:0072657">
    <property type="term" value="P:protein localization to membrane"/>
    <property type="evidence" value="ECO:0007669"/>
    <property type="project" value="TreeGrafter"/>
</dbReference>
<evidence type="ECO:0000256" key="5">
    <source>
        <dbReference type="ARBA" id="ARBA00022989"/>
    </source>
</evidence>
<comment type="similarity">
    <text evidence="2 7">Belongs to the nonaspanin (TM9SF) (TC 9.A.2) family.</text>
</comment>
<reference evidence="10" key="1">
    <citation type="submission" date="2012-07" db="EMBL/GenBank/DDBJ databases">
        <title>Genome of the Chinese tree shrew, a rising model animal genetically related to primates.</title>
        <authorList>
            <person name="Zhang G."/>
            <person name="Fan Y."/>
            <person name="Yao Y."/>
            <person name="Huang Z."/>
        </authorList>
    </citation>
    <scope>NUCLEOTIDE SEQUENCE [LARGE SCALE GENOMIC DNA]</scope>
</reference>
<organism evidence="9 10">
    <name type="scientific">Tupaia chinensis</name>
    <name type="common">Chinese tree shrew</name>
    <name type="synonym">Tupaia belangeri chinensis</name>
    <dbReference type="NCBI Taxonomy" id="246437"/>
    <lineage>
        <taxon>Eukaryota</taxon>
        <taxon>Metazoa</taxon>
        <taxon>Chordata</taxon>
        <taxon>Craniata</taxon>
        <taxon>Vertebrata</taxon>
        <taxon>Euteleostomi</taxon>
        <taxon>Mammalia</taxon>
        <taxon>Eutheria</taxon>
        <taxon>Euarchontoglires</taxon>
        <taxon>Scandentia</taxon>
        <taxon>Tupaiidae</taxon>
        <taxon>Tupaia</taxon>
    </lineage>
</organism>
<feature type="transmembrane region" description="Helical" evidence="7">
    <location>
        <begin position="512"/>
        <end position="537"/>
    </location>
</feature>
<feature type="transmembrane region" description="Helical" evidence="7">
    <location>
        <begin position="708"/>
        <end position="727"/>
    </location>
</feature>
<feature type="transmembrane region" description="Helical" evidence="7">
    <location>
        <begin position="739"/>
        <end position="768"/>
    </location>
</feature>
<feature type="transmembrane region" description="Helical" evidence="7">
    <location>
        <begin position="668"/>
        <end position="696"/>
    </location>
</feature>
<feature type="transmembrane region" description="Helical" evidence="7">
    <location>
        <begin position="549"/>
        <end position="572"/>
    </location>
</feature>
<dbReference type="GO" id="GO:0016020">
    <property type="term" value="C:membrane"/>
    <property type="evidence" value="ECO:0007669"/>
    <property type="project" value="UniProtKB-SubCell"/>
</dbReference>
<feature type="transmembrane region" description="Helical" evidence="7">
    <location>
        <begin position="416"/>
        <end position="438"/>
    </location>
</feature>
<dbReference type="PANTHER" id="PTHR10766:SF111">
    <property type="entry name" value="TRANSMEMBRANE 9 SUPERFAMILY MEMBER 2"/>
    <property type="match status" value="1"/>
</dbReference>
<sequence length="778" mass="88080">MLQNVVLGTGWLLAPRYPSRASTSEPAPVLEELQTQGPASGSGSIRITLKPTKVTRGCQNPAARVRARHPERVTPFRRPHAPHRARHPSQPSALTHQALSHSHGTPGSPELSPLSGSCFVPECPPDMPSSFLLHTLTAWIPSHFGAEKPGIWARWVTRGDRGDGTDNSVVSGAEIELFVNRLDSVESVLPYEYTAFDFCQASEGKRPSENLGQVLFGERIEPSPYKFMFNKEETCKLVCTKTYHTEKAEDKQKLEFLKKSMLLNYQHHWIVDNMPVTWCYDVEDGQRFCNPGFPIGCYITDKGHAKDACVINSEFHERDTFYIFNHVDIKIHYHVVETGSMGARLVAAKLEPKSFKHTHIDKPDCTGPPMDISNKASGEIQIAYTYSISFKEDKDIRWASRWDYILESMPHTHIQWFSIMNSLVIVLFLSGMVAMIMLRTLHKDIARYNQMDSTEDAQEEFGWKLVHGDIFRPPRKGMLLSVFLGSGTQILIMTFVTLFFACLGFLSPANRGALMTCAVVLWVLLGTPAGYVAARFYKSFGGEKWKTNVLLTSFLCPGIVFADFFIMNLILWGEGSSAAIPFGTLVAILALWFCISVPLTFIGAYFGFKKNAIEHPVRTNQIPRQIPEQSFYTKPLPGIVMGGILPFGCIFIQLFFILNSIWSHQMYYMFGFLFLVFIILVITCSEATILLCYFHLCAEDYHWQWRSFLTSGFTAVYFLIYAIHYFFSKLQITGTASTILYFGYTMIMVLIFFLFTGTIGFFACFWFVTKIYSVVKVD</sequence>
<dbReference type="Proteomes" id="UP000011518">
    <property type="component" value="Unassembled WGS sequence"/>
</dbReference>
<feature type="compositionally biased region" description="Polar residues" evidence="8">
    <location>
        <begin position="89"/>
        <end position="105"/>
    </location>
</feature>
<reference evidence="10" key="2">
    <citation type="journal article" date="2013" name="Nat. Commun.">
        <title>Genome of the Chinese tree shrew.</title>
        <authorList>
            <person name="Fan Y."/>
            <person name="Huang Z.Y."/>
            <person name="Cao C.C."/>
            <person name="Chen C.S."/>
            <person name="Chen Y.X."/>
            <person name="Fan D.D."/>
            <person name="He J."/>
            <person name="Hou H.L."/>
            <person name="Hu L."/>
            <person name="Hu X.T."/>
            <person name="Jiang X.T."/>
            <person name="Lai R."/>
            <person name="Lang Y.S."/>
            <person name="Liang B."/>
            <person name="Liao S.G."/>
            <person name="Mu D."/>
            <person name="Ma Y.Y."/>
            <person name="Niu Y.Y."/>
            <person name="Sun X.Q."/>
            <person name="Xia J.Q."/>
            <person name="Xiao J."/>
            <person name="Xiong Z.Q."/>
            <person name="Xu L."/>
            <person name="Yang L."/>
            <person name="Zhang Y."/>
            <person name="Zhao W."/>
            <person name="Zhao X.D."/>
            <person name="Zheng Y.T."/>
            <person name="Zhou J.M."/>
            <person name="Zhu Y.B."/>
            <person name="Zhang G.J."/>
            <person name="Wang J."/>
            <person name="Yao Y.G."/>
        </authorList>
    </citation>
    <scope>NUCLEOTIDE SEQUENCE [LARGE SCALE GENOMIC DNA]</scope>
</reference>
<dbReference type="InterPro" id="IPR004240">
    <property type="entry name" value="EMP70"/>
</dbReference>
<evidence type="ECO:0000256" key="8">
    <source>
        <dbReference type="SAM" id="MobiDB-lite"/>
    </source>
</evidence>
<accession>L9L9F6</accession>
<feature type="compositionally biased region" description="Basic residues" evidence="8">
    <location>
        <begin position="75"/>
        <end position="87"/>
    </location>
</feature>
<feature type="transmembrane region" description="Helical" evidence="7">
    <location>
        <begin position="639"/>
        <end position="662"/>
    </location>
</feature>
<keyword evidence="6 7" id="KW-0472">Membrane</keyword>
<name>L9L9F6_TUPCH</name>
<keyword evidence="5 7" id="KW-1133">Transmembrane helix</keyword>
<evidence type="ECO:0000256" key="4">
    <source>
        <dbReference type="ARBA" id="ARBA00022729"/>
    </source>
</evidence>
<evidence type="ECO:0000256" key="1">
    <source>
        <dbReference type="ARBA" id="ARBA00004141"/>
    </source>
</evidence>
<feature type="transmembrane region" description="Helical" evidence="7">
    <location>
        <begin position="578"/>
        <end position="608"/>
    </location>
</feature>
<protein>
    <recommendedName>
        <fullName evidence="7">Transmembrane 9 superfamily member</fullName>
    </recommendedName>
</protein>
<evidence type="ECO:0000256" key="2">
    <source>
        <dbReference type="ARBA" id="ARBA00005227"/>
    </source>
</evidence>
<keyword evidence="4" id="KW-0732">Signal</keyword>
<feature type="region of interest" description="Disordered" evidence="8">
    <location>
        <begin position="72"/>
        <end position="113"/>
    </location>
</feature>
<evidence type="ECO:0000313" key="9">
    <source>
        <dbReference type="EMBL" id="ELW71498.1"/>
    </source>
</evidence>
<evidence type="ECO:0000313" key="10">
    <source>
        <dbReference type="Proteomes" id="UP000011518"/>
    </source>
</evidence>
<feature type="transmembrane region" description="Helical" evidence="7">
    <location>
        <begin position="479"/>
        <end position="506"/>
    </location>
</feature>
<keyword evidence="3 7" id="KW-0812">Transmembrane</keyword>
<dbReference type="PANTHER" id="PTHR10766">
    <property type="entry name" value="TRANSMEMBRANE 9 SUPERFAMILY PROTEIN"/>
    <property type="match status" value="1"/>
</dbReference>
<dbReference type="STRING" id="246437.L9L9F6"/>
<dbReference type="Pfam" id="PF02990">
    <property type="entry name" value="EMP70"/>
    <property type="match status" value="1"/>
</dbReference>
<evidence type="ECO:0000256" key="3">
    <source>
        <dbReference type="ARBA" id="ARBA00022692"/>
    </source>
</evidence>
<dbReference type="GO" id="GO:0005737">
    <property type="term" value="C:cytoplasm"/>
    <property type="evidence" value="ECO:0007669"/>
    <property type="project" value="UniProtKB-ARBA"/>
</dbReference>
<keyword evidence="10" id="KW-1185">Reference proteome</keyword>
<dbReference type="AlphaFoldDB" id="L9L9F6"/>
<dbReference type="FunCoup" id="L9L9F6">
    <property type="interactions" value="1095"/>
</dbReference>
<dbReference type="eggNOG" id="KOG1278">
    <property type="taxonomic scope" value="Eukaryota"/>
</dbReference>
<evidence type="ECO:0000256" key="7">
    <source>
        <dbReference type="RuleBase" id="RU363079"/>
    </source>
</evidence>
<evidence type="ECO:0000256" key="6">
    <source>
        <dbReference type="ARBA" id="ARBA00023136"/>
    </source>
</evidence>
<proteinExistence type="inferred from homology"/>
<dbReference type="InParanoid" id="L9L9F6"/>
<comment type="subcellular location">
    <subcellularLocation>
        <location evidence="1">Membrane</location>
        <topology evidence="1">Multi-pass membrane protein</topology>
    </subcellularLocation>
</comment>
<gene>
    <name evidence="9" type="ORF">TREES_T100006215</name>
</gene>